<dbReference type="InterPro" id="IPR002716">
    <property type="entry name" value="PIN_dom"/>
</dbReference>
<dbReference type="Pfam" id="PF01850">
    <property type="entry name" value="PIN"/>
    <property type="match status" value="1"/>
</dbReference>
<dbReference type="CDD" id="cd09874">
    <property type="entry name" value="PIN_MT3492-like"/>
    <property type="match status" value="1"/>
</dbReference>
<dbReference type="AlphaFoldDB" id="X0RG52"/>
<dbReference type="Gene3D" id="3.40.50.1010">
    <property type="entry name" value="5'-nuclease"/>
    <property type="match status" value="1"/>
</dbReference>
<organism evidence="2">
    <name type="scientific">marine sediment metagenome</name>
    <dbReference type="NCBI Taxonomy" id="412755"/>
    <lineage>
        <taxon>unclassified sequences</taxon>
        <taxon>metagenomes</taxon>
        <taxon>ecological metagenomes</taxon>
    </lineage>
</organism>
<evidence type="ECO:0000313" key="2">
    <source>
        <dbReference type="EMBL" id="GAF67879.1"/>
    </source>
</evidence>
<reference evidence="2" key="1">
    <citation type="journal article" date="2014" name="Front. Microbiol.">
        <title>High frequency of phylogenetically diverse reductive dehalogenase-homologous genes in deep subseafloor sedimentary metagenomes.</title>
        <authorList>
            <person name="Kawai M."/>
            <person name="Futagami T."/>
            <person name="Toyoda A."/>
            <person name="Takaki Y."/>
            <person name="Nishi S."/>
            <person name="Hori S."/>
            <person name="Arai W."/>
            <person name="Tsubouchi T."/>
            <person name="Morono Y."/>
            <person name="Uchiyama I."/>
            <person name="Ito T."/>
            <person name="Fujiyama A."/>
            <person name="Inagaki F."/>
            <person name="Takami H."/>
        </authorList>
    </citation>
    <scope>NUCLEOTIDE SEQUENCE</scope>
    <source>
        <strain evidence="2">Expedition CK06-06</strain>
    </source>
</reference>
<gene>
    <name evidence="2" type="ORF">S01H1_09841</name>
</gene>
<dbReference type="SUPFAM" id="SSF88723">
    <property type="entry name" value="PIN domain-like"/>
    <property type="match status" value="1"/>
</dbReference>
<dbReference type="EMBL" id="BARS01005026">
    <property type="protein sequence ID" value="GAF67879.1"/>
    <property type="molecule type" value="Genomic_DNA"/>
</dbReference>
<name>X0RG52_9ZZZZ</name>
<dbReference type="InterPro" id="IPR029060">
    <property type="entry name" value="PIN-like_dom_sf"/>
</dbReference>
<accession>X0RG52</accession>
<protein>
    <recommendedName>
        <fullName evidence="1">PIN domain-containing protein</fullName>
    </recommendedName>
</protein>
<evidence type="ECO:0000259" key="1">
    <source>
        <dbReference type="Pfam" id="PF01850"/>
    </source>
</evidence>
<sequence length="147" mass="16589">MSTFFVDTSAFAKRYLPEIGSAWMRNIAANNLIIIAEFSTVEMFSLVSRRHRERTITNKMKVEIQRVFLRHVETEYLVILSDAPVYTLARDLVNRYTLRTLDAIQLASALQATTKLNVPVDFISADNNLLAAAVAEGFVTDNPNTHP</sequence>
<proteinExistence type="predicted"/>
<comment type="caution">
    <text evidence="2">The sequence shown here is derived from an EMBL/GenBank/DDBJ whole genome shotgun (WGS) entry which is preliminary data.</text>
</comment>
<feature type="domain" description="PIN" evidence="1">
    <location>
        <begin position="5"/>
        <end position="129"/>
    </location>
</feature>